<proteinExistence type="inferred from homology"/>
<evidence type="ECO:0000313" key="15">
    <source>
        <dbReference type="Proteomes" id="UP000265160"/>
    </source>
</evidence>
<keyword evidence="4 10" id="KW-0479">Metal-binding</keyword>
<feature type="site" description="Interaction with DNA substrate" evidence="11">
    <location>
        <position position="206"/>
    </location>
</feature>
<sequence>VLEYLYRKNADIALIQETHLKQGDVARFQNKHYKLLASSSAPNKTKGVCILLKRKFYLTTTYSTSDENGRLALVTGSILNHKLIFISVYCPNEPDRDFFTYIANTLLEYNDYSIVLGSDFNAVVNPIFDKSHPDAVVNLSSSLLNTLIKDLNLIDLWRMQNFDIRDYTFFSNRHKTFSRIDYVFVSPSLVSGDTSISIQPILISDHSALLCSVDLPNLKNRAPRWRFNTSLLTNSTFLSLLKLQLKDFLDINANEDINPQVLWETTKCFIRGFSISFSSMLAKTKRAQVSNLENQVESLQNLQKLSRSDDQSTLLASLKEEYDAITLSKAEFILHRTRQKYY</sequence>
<dbReference type="GO" id="GO:0008311">
    <property type="term" value="F:double-stranded DNA 3'-5' DNA exonuclease activity"/>
    <property type="evidence" value="ECO:0007669"/>
    <property type="project" value="UniProtKB-EC"/>
</dbReference>
<dbReference type="EC" id="3.1.11.2" evidence="3"/>
<evidence type="ECO:0000256" key="4">
    <source>
        <dbReference type="ARBA" id="ARBA00022723"/>
    </source>
</evidence>
<feature type="binding site" evidence="10">
    <location>
        <position position="17"/>
    </location>
    <ligand>
        <name>Mg(2+)</name>
        <dbReference type="ChEBI" id="CHEBI:18420"/>
        <label>1</label>
    </ligand>
</feature>
<reference evidence="14 15" key="1">
    <citation type="journal article" date="2014" name="Nature">
        <title>The genomic substrate for adaptive radiation in African cichlid fish.</title>
        <authorList>
            <person name="Brawand D."/>
            <person name="Wagner C.E."/>
            <person name="Li Y.I."/>
            <person name="Malinsky M."/>
            <person name="Keller I."/>
            <person name="Fan S."/>
            <person name="Simakov O."/>
            <person name="Ng A.Y."/>
            <person name="Lim Z.W."/>
            <person name="Bezault E."/>
            <person name="Turner-Maier J."/>
            <person name="Johnson J."/>
            <person name="Alcazar R."/>
            <person name="Noh H.J."/>
            <person name="Russell P."/>
            <person name="Aken B."/>
            <person name="Alfoldi J."/>
            <person name="Amemiya C."/>
            <person name="Azzouzi N."/>
            <person name="Baroiller J.F."/>
            <person name="Barloy-Hubler F."/>
            <person name="Berlin A."/>
            <person name="Bloomquist R."/>
            <person name="Carleton K.L."/>
            <person name="Conte M.A."/>
            <person name="D'Cotta H."/>
            <person name="Eshel O."/>
            <person name="Gaffney L."/>
            <person name="Galibert F."/>
            <person name="Gante H.F."/>
            <person name="Gnerre S."/>
            <person name="Greuter L."/>
            <person name="Guyon R."/>
            <person name="Haddad N.S."/>
            <person name="Haerty W."/>
            <person name="Harris R.M."/>
            <person name="Hofmann H.A."/>
            <person name="Hourlier T."/>
            <person name="Hulata G."/>
            <person name="Jaffe D.B."/>
            <person name="Lara M."/>
            <person name="Lee A.P."/>
            <person name="MacCallum I."/>
            <person name="Mwaiko S."/>
            <person name="Nikaido M."/>
            <person name="Nishihara H."/>
            <person name="Ozouf-Costaz C."/>
            <person name="Penman D.J."/>
            <person name="Przybylski D."/>
            <person name="Rakotomanga M."/>
            <person name="Renn S.C.P."/>
            <person name="Ribeiro F.J."/>
            <person name="Ron M."/>
            <person name="Salzburger W."/>
            <person name="Sanchez-Pulido L."/>
            <person name="Santos M.E."/>
            <person name="Searle S."/>
            <person name="Sharpe T."/>
            <person name="Swofford R."/>
            <person name="Tan F.J."/>
            <person name="Williams L."/>
            <person name="Young S."/>
            <person name="Yin S."/>
            <person name="Okada N."/>
            <person name="Kocher T.D."/>
            <person name="Miska E.A."/>
            <person name="Lander E.S."/>
            <person name="Venkatesh B."/>
            <person name="Fernald R.D."/>
            <person name="Meyer A."/>
            <person name="Ponting C.P."/>
            <person name="Streelman J.T."/>
            <person name="Lindblad-Toh K."/>
            <person name="Seehausen O."/>
            <person name="Di Palma F."/>
        </authorList>
    </citation>
    <scope>NUCLEOTIDE SEQUENCE</scope>
</reference>
<evidence type="ECO:0000256" key="3">
    <source>
        <dbReference type="ARBA" id="ARBA00012115"/>
    </source>
</evidence>
<evidence type="ECO:0000256" key="2">
    <source>
        <dbReference type="ARBA" id="ARBA00007092"/>
    </source>
</evidence>
<reference evidence="14" key="3">
    <citation type="submission" date="2025-09" db="UniProtKB">
        <authorList>
            <consortium name="Ensembl"/>
        </authorList>
    </citation>
    <scope>IDENTIFICATION</scope>
</reference>
<protein>
    <recommendedName>
        <fullName evidence="3">exodeoxyribonuclease III</fullName>
        <ecNumber evidence="3">3.1.11.2</ecNumber>
    </recommendedName>
</protein>
<evidence type="ECO:0000313" key="14">
    <source>
        <dbReference type="Ensembl" id="ENSMZEP00005031848.1"/>
    </source>
</evidence>
<name>A0A3P9DBD9_9CICH</name>
<dbReference type="GO" id="GO:0006284">
    <property type="term" value="P:base-excision repair"/>
    <property type="evidence" value="ECO:0007669"/>
    <property type="project" value="TreeGrafter"/>
</dbReference>
<feature type="binding site" evidence="10">
    <location>
        <position position="206"/>
    </location>
    <ligand>
        <name>Mg(2+)</name>
        <dbReference type="ChEBI" id="CHEBI:18420"/>
        <label>1</label>
    </ligand>
</feature>
<dbReference type="Pfam" id="PF03372">
    <property type="entry name" value="Exo_endo_phos"/>
    <property type="match status" value="1"/>
</dbReference>
<dbReference type="GO" id="GO:0008081">
    <property type="term" value="F:phosphoric diester hydrolase activity"/>
    <property type="evidence" value="ECO:0007669"/>
    <property type="project" value="TreeGrafter"/>
</dbReference>
<keyword evidence="12" id="KW-0175">Coiled coil</keyword>
<feature type="active site" evidence="9">
    <location>
        <position position="89"/>
    </location>
</feature>
<keyword evidence="5" id="KW-0227">DNA damage</keyword>
<dbReference type="AlphaFoldDB" id="A0A3P9DBD9"/>
<dbReference type="PANTHER" id="PTHR22748">
    <property type="entry name" value="AP ENDONUCLEASE"/>
    <property type="match status" value="1"/>
</dbReference>
<evidence type="ECO:0000256" key="8">
    <source>
        <dbReference type="ARBA" id="ARBA00023204"/>
    </source>
</evidence>
<feature type="active site" description="Proton donor/acceptor" evidence="9">
    <location>
        <position position="119"/>
    </location>
</feature>
<feature type="coiled-coil region" evidence="12">
    <location>
        <begin position="282"/>
        <end position="309"/>
    </location>
</feature>
<feature type="binding site" evidence="10">
    <location>
        <position position="205"/>
    </location>
    <ligand>
        <name>Mg(2+)</name>
        <dbReference type="ChEBI" id="CHEBI:18420"/>
        <label>1</label>
    </ligand>
</feature>
<accession>A0A3P9DBD9</accession>
<dbReference type="PANTHER" id="PTHR22748:SF26">
    <property type="entry name" value="ENDONUCLEASE_EXONUCLEASE_PHOSPHATASE DOMAIN-CONTAINING PROTEIN"/>
    <property type="match status" value="1"/>
</dbReference>
<dbReference type="GeneTree" id="ENSGT00950000183016"/>
<dbReference type="GO" id="GO:0003906">
    <property type="term" value="F:DNA-(apurinic or apyrimidinic site) endonuclease activity"/>
    <property type="evidence" value="ECO:0007669"/>
    <property type="project" value="TreeGrafter"/>
</dbReference>
<evidence type="ECO:0000256" key="1">
    <source>
        <dbReference type="ARBA" id="ARBA00000493"/>
    </source>
</evidence>
<evidence type="ECO:0000256" key="9">
    <source>
        <dbReference type="PIRSR" id="PIRSR604808-1"/>
    </source>
</evidence>
<feature type="binding site" evidence="10">
    <location>
        <position position="119"/>
    </location>
    <ligand>
        <name>Mg(2+)</name>
        <dbReference type="ChEBI" id="CHEBI:18420"/>
        <label>1</label>
    </ligand>
</feature>
<evidence type="ECO:0000256" key="5">
    <source>
        <dbReference type="ARBA" id="ARBA00022763"/>
    </source>
</evidence>
<dbReference type="SUPFAM" id="SSF56219">
    <property type="entry name" value="DNase I-like"/>
    <property type="match status" value="1"/>
</dbReference>
<feature type="domain" description="Endonuclease/exonuclease/phosphatase" evidence="13">
    <location>
        <begin position="2"/>
        <end position="206"/>
    </location>
</feature>
<evidence type="ECO:0000256" key="12">
    <source>
        <dbReference type="SAM" id="Coils"/>
    </source>
</evidence>
<dbReference type="CDD" id="cd09076">
    <property type="entry name" value="L1-EN"/>
    <property type="match status" value="1"/>
</dbReference>
<evidence type="ECO:0000256" key="10">
    <source>
        <dbReference type="PIRSR" id="PIRSR604808-2"/>
    </source>
</evidence>
<dbReference type="Gene3D" id="3.60.10.10">
    <property type="entry name" value="Endonuclease/exonuclease/phosphatase"/>
    <property type="match status" value="1"/>
</dbReference>
<comment type="similarity">
    <text evidence="2">Belongs to the DNA repair enzymes AP/ExoA family.</text>
</comment>
<dbReference type="Ensembl" id="ENSMZET00005032881.1">
    <property type="protein sequence ID" value="ENSMZEP00005031848.1"/>
    <property type="gene ID" value="ENSMZEG00005023757.1"/>
</dbReference>
<dbReference type="InterPro" id="IPR036691">
    <property type="entry name" value="Endo/exonu/phosph_ase_sf"/>
</dbReference>
<dbReference type="STRING" id="106582.ENSMZEP00005031848"/>
<dbReference type="GO" id="GO:0046872">
    <property type="term" value="F:metal ion binding"/>
    <property type="evidence" value="ECO:0007669"/>
    <property type="project" value="UniProtKB-KW"/>
</dbReference>
<evidence type="ECO:0000256" key="6">
    <source>
        <dbReference type="ARBA" id="ARBA00022801"/>
    </source>
</evidence>
<keyword evidence="8" id="KW-0234">DNA repair</keyword>
<keyword evidence="10" id="KW-0464">Manganese</keyword>
<keyword evidence="15" id="KW-1185">Reference proteome</keyword>
<keyword evidence="7 10" id="KW-0460">Magnesium</keyword>
<evidence type="ECO:0000259" key="13">
    <source>
        <dbReference type="Pfam" id="PF03372"/>
    </source>
</evidence>
<dbReference type="InterPro" id="IPR005135">
    <property type="entry name" value="Endo/exonuclease/phosphatase"/>
</dbReference>
<comment type="catalytic activity">
    <reaction evidence="1">
        <text>Exonucleolytic cleavage in the 3'- to 5'-direction to yield nucleoside 5'-phosphates.</text>
        <dbReference type="EC" id="3.1.11.2"/>
    </reaction>
</comment>
<comment type="cofactor">
    <cofactor evidence="10">
        <name>Mg(2+)</name>
        <dbReference type="ChEBI" id="CHEBI:18420"/>
    </cofactor>
    <cofactor evidence="10">
        <name>Mn(2+)</name>
        <dbReference type="ChEBI" id="CHEBI:29035"/>
    </cofactor>
    <text evidence="10">Probably binds two magnesium or manganese ions per subunit.</text>
</comment>
<organism evidence="14 15">
    <name type="scientific">Maylandia zebra</name>
    <name type="common">zebra mbuna</name>
    <dbReference type="NCBI Taxonomy" id="106582"/>
    <lineage>
        <taxon>Eukaryota</taxon>
        <taxon>Metazoa</taxon>
        <taxon>Chordata</taxon>
        <taxon>Craniata</taxon>
        <taxon>Vertebrata</taxon>
        <taxon>Euteleostomi</taxon>
        <taxon>Actinopterygii</taxon>
        <taxon>Neopterygii</taxon>
        <taxon>Teleostei</taxon>
        <taxon>Neoteleostei</taxon>
        <taxon>Acanthomorphata</taxon>
        <taxon>Ovalentaria</taxon>
        <taxon>Cichlomorphae</taxon>
        <taxon>Cichliformes</taxon>
        <taxon>Cichlidae</taxon>
        <taxon>African cichlids</taxon>
        <taxon>Pseudocrenilabrinae</taxon>
        <taxon>Haplochromini</taxon>
        <taxon>Maylandia</taxon>
        <taxon>Maylandia zebra complex</taxon>
    </lineage>
</organism>
<feature type="active site" description="Proton acceptor" evidence="9">
    <location>
        <position position="206"/>
    </location>
</feature>
<evidence type="ECO:0000256" key="11">
    <source>
        <dbReference type="PIRSR" id="PIRSR604808-3"/>
    </source>
</evidence>
<dbReference type="Proteomes" id="UP000265160">
    <property type="component" value="LG10"/>
</dbReference>
<dbReference type="GO" id="GO:0005634">
    <property type="term" value="C:nucleus"/>
    <property type="evidence" value="ECO:0007669"/>
    <property type="project" value="TreeGrafter"/>
</dbReference>
<keyword evidence="6" id="KW-0378">Hydrolase</keyword>
<feature type="binding site" evidence="10">
    <location>
        <position position="121"/>
    </location>
    <ligand>
        <name>Mg(2+)</name>
        <dbReference type="ChEBI" id="CHEBI:18420"/>
        <label>1</label>
    </ligand>
</feature>
<feature type="site" description="Important for catalytic activity" evidence="11">
    <location>
        <position position="181"/>
    </location>
</feature>
<evidence type="ECO:0000256" key="7">
    <source>
        <dbReference type="ARBA" id="ARBA00022842"/>
    </source>
</evidence>
<feature type="site" description="Transition state stabilizer" evidence="11">
    <location>
        <position position="121"/>
    </location>
</feature>
<reference evidence="14" key="2">
    <citation type="submission" date="2025-08" db="UniProtKB">
        <authorList>
            <consortium name="Ensembl"/>
        </authorList>
    </citation>
    <scope>IDENTIFICATION</scope>
</reference>
<dbReference type="InterPro" id="IPR004808">
    <property type="entry name" value="AP_endonuc_1"/>
</dbReference>